<evidence type="ECO:0000313" key="2">
    <source>
        <dbReference type="Proteomes" id="UP000177306"/>
    </source>
</evidence>
<name>A0A1F6EG71_9BACT</name>
<gene>
    <name evidence="1" type="ORF">A3A38_00150</name>
</gene>
<reference evidence="1 2" key="1">
    <citation type="journal article" date="2016" name="Nat. Commun.">
        <title>Thousands of microbial genomes shed light on interconnected biogeochemical processes in an aquifer system.</title>
        <authorList>
            <person name="Anantharaman K."/>
            <person name="Brown C.T."/>
            <person name="Hug L.A."/>
            <person name="Sharon I."/>
            <person name="Castelle C.J."/>
            <person name="Probst A.J."/>
            <person name="Thomas B.C."/>
            <person name="Singh A."/>
            <person name="Wilkins M.J."/>
            <person name="Karaoz U."/>
            <person name="Brodie E.L."/>
            <person name="Williams K.H."/>
            <person name="Hubbard S.S."/>
            <person name="Banfield J.F."/>
        </authorList>
    </citation>
    <scope>NUCLEOTIDE SEQUENCE [LARGE SCALE GENOMIC DNA]</scope>
</reference>
<evidence type="ECO:0000313" key="1">
    <source>
        <dbReference type="EMBL" id="OGG72639.1"/>
    </source>
</evidence>
<organism evidence="1 2">
    <name type="scientific">Candidatus Kaiserbacteria bacterium RIFCSPLOWO2_01_FULL_53_17</name>
    <dbReference type="NCBI Taxonomy" id="1798511"/>
    <lineage>
        <taxon>Bacteria</taxon>
        <taxon>Candidatus Kaiseribacteriota</taxon>
    </lineage>
</organism>
<evidence type="ECO:0008006" key="3">
    <source>
        <dbReference type="Google" id="ProtNLM"/>
    </source>
</evidence>
<dbReference type="EMBL" id="MFLY01000036">
    <property type="protein sequence ID" value="OGG72639.1"/>
    <property type="molecule type" value="Genomic_DNA"/>
</dbReference>
<sequence>MTEFSRDLLHQKLTQCVETLELLKQDREIGTLQAFRQDPRLYHSVCFRFITVIEALFDIGQVVLASRGTLNDFQENRVITRL</sequence>
<accession>A0A1F6EG71</accession>
<dbReference type="Proteomes" id="UP000177306">
    <property type="component" value="Unassembled WGS sequence"/>
</dbReference>
<dbReference type="AlphaFoldDB" id="A0A1F6EG71"/>
<proteinExistence type="predicted"/>
<comment type="caution">
    <text evidence="1">The sequence shown here is derived from an EMBL/GenBank/DDBJ whole genome shotgun (WGS) entry which is preliminary data.</text>
</comment>
<protein>
    <recommendedName>
        <fullName evidence="3">DUF86 domain-containing protein</fullName>
    </recommendedName>
</protein>